<evidence type="ECO:0000256" key="3">
    <source>
        <dbReference type="ARBA" id="ARBA00012367"/>
    </source>
</evidence>
<evidence type="ECO:0000313" key="9">
    <source>
        <dbReference type="EMBL" id="KRK99448.1"/>
    </source>
</evidence>
<comment type="pathway">
    <text evidence="2">Protein modification; protein lipoylation via exogenous pathway; protein N(6)-(lipoyl)lysine from lipoate: step 1/2.</text>
</comment>
<dbReference type="GO" id="GO:0005524">
    <property type="term" value="F:ATP binding"/>
    <property type="evidence" value="ECO:0007669"/>
    <property type="project" value="UniProtKB-KW"/>
</dbReference>
<dbReference type="GO" id="GO:0009249">
    <property type="term" value="P:protein lipoylation"/>
    <property type="evidence" value="ECO:0007669"/>
    <property type="project" value="InterPro"/>
</dbReference>
<dbReference type="PANTHER" id="PTHR12561:SF3">
    <property type="entry name" value="LIPOYLTRANSFERASE 1, MITOCHONDRIAL"/>
    <property type="match status" value="1"/>
</dbReference>
<dbReference type="InterPro" id="IPR045864">
    <property type="entry name" value="aa-tRNA-synth_II/BPL/LPL"/>
</dbReference>
<dbReference type="GO" id="GO:0016979">
    <property type="term" value="F:lipoate-protein ligase activity"/>
    <property type="evidence" value="ECO:0007669"/>
    <property type="project" value="UniProtKB-EC"/>
</dbReference>
<evidence type="ECO:0000256" key="7">
    <source>
        <dbReference type="ARBA" id="ARBA00048037"/>
    </source>
</evidence>
<organism evidence="9 10">
    <name type="scientific">Secundilactobacillus odoratitofui DSM 19909 = JCM 15043</name>
    <dbReference type="NCBI Taxonomy" id="1423776"/>
    <lineage>
        <taxon>Bacteria</taxon>
        <taxon>Bacillati</taxon>
        <taxon>Bacillota</taxon>
        <taxon>Bacilli</taxon>
        <taxon>Lactobacillales</taxon>
        <taxon>Lactobacillaceae</taxon>
        <taxon>Secundilactobacillus</taxon>
    </lineage>
</organism>
<dbReference type="GO" id="GO:0017118">
    <property type="term" value="F:lipoyltransferase activity"/>
    <property type="evidence" value="ECO:0007669"/>
    <property type="project" value="TreeGrafter"/>
</dbReference>
<dbReference type="SUPFAM" id="SSF55681">
    <property type="entry name" value="Class II aaRS and biotin synthetases"/>
    <property type="match status" value="1"/>
</dbReference>
<gene>
    <name evidence="9" type="ORF">FD04_GL002265</name>
</gene>
<dbReference type="AlphaFoldDB" id="A0A0R1LVN7"/>
<name>A0A0R1LVN7_9LACO</name>
<dbReference type="PROSITE" id="PS51733">
    <property type="entry name" value="BPL_LPL_CATALYTIC"/>
    <property type="match status" value="1"/>
</dbReference>
<dbReference type="PATRIC" id="fig|1423776.4.peg.2295"/>
<dbReference type="SUPFAM" id="SSF82649">
    <property type="entry name" value="SufE/NifU"/>
    <property type="match status" value="1"/>
</dbReference>
<sequence>MIYFPLTSLDVSYNFAAEYYLMTQKHLQEPAFMVWATTPTIMLGKYQELENEVNTQFTSEHHIALVRRLSGGGTIYTDTGGCQFTLITPDNSGQIDFDDGLSLLSDALTTIGIHTKTDSRNDLIVDGLKVSGSAQYMTPGYRLHHGSLLFDANLDWLAKSLHADPIKLQAKRIQSVRQRTVNLKSQQPTWSTETFKTNLINQLVNSTHAKVQNFSVQESKIIQQLADNLFVNSAESQPKTQPYDHQQKVYVKGAGLIQVGYNLDNHDQIAAVQLNGDFFSNLEPQQFEKALVGTPHQKSAVTTVLQQQLQQAPIVGMTAESLAELLF</sequence>
<reference evidence="9 10" key="1">
    <citation type="journal article" date="2015" name="Genome Announc.">
        <title>Expanding the biotechnology potential of lactobacilli through comparative genomics of 213 strains and associated genera.</title>
        <authorList>
            <person name="Sun Z."/>
            <person name="Harris H.M."/>
            <person name="McCann A."/>
            <person name="Guo C."/>
            <person name="Argimon S."/>
            <person name="Zhang W."/>
            <person name="Yang X."/>
            <person name="Jeffery I.B."/>
            <person name="Cooney J.C."/>
            <person name="Kagawa T.F."/>
            <person name="Liu W."/>
            <person name="Song Y."/>
            <person name="Salvetti E."/>
            <person name="Wrobel A."/>
            <person name="Rasinkangas P."/>
            <person name="Parkhill J."/>
            <person name="Rea M.C."/>
            <person name="O'Sullivan O."/>
            <person name="Ritari J."/>
            <person name="Douillard F.P."/>
            <person name="Paul Ross R."/>
            <person name="Yang R."/>
            <person name="Briner A.E."/>
            <person name="Felis G.E."/>
            <person name="de Vos W.M."/>
            <person name="Barrangou R."/>
            <person name="Klaenhammer T.R."/>
            <person name="Caufield P.W."/>
            <person name="Cui Y."/>
            <person name="Zhang H."/>
            <person name="O'Toole P.W."/>
        </authorList>
    </citation>
    <scope>NUCLEOTIDE SEQUENCE [LARGE SCALE GENOMIC DNA]</scope>
    <source>
        <strain evidence="9 10">DSM 19909</strain>
    </source>
</reference>
<dbReference type="InterPro" id="IPR004143">
    <property type="entry name" value="BPL_LPL_catalytic"/>
</dbReference>
<comment type="catalytic activity">
    <reaction evidence="7">
        <text>L-lysyl-[lipoyl-carrier protein] + (R)-lipoate + ATP = N(6)-[(R)-lipoyl]-L-lysyl-[lipoyl-carrier protein] + AMP + diphosphate + H(+)</text>
        <dbReference type="Rhea" id="RHEA:49288"/>
        <dbReference type="Rhea" id="RHEA-COMP:10500"/>
        <dbReference type="Rhea" id="RHEA-COMP:10502"/>
        <dbReference type="ChEBI" id="CHEBI:15378"/>
        <dbReference type="ChEBI" id="CHEBI:29969"/>
        <dbReference type="ChEBI" id="CHEBI:30616"/>
        <dbReference type="ChEBI" id="CHEBI:33019"/>
        <dbReference type="ChEBI" id="CHEBI:83088"/>
        <dbReference type="ChEBI" id="CHEBI:83099"/>
        <dbReference type="ChEBI" id="CHEBI:456215"/>
        <dbReference type="EC" id="6.3.1.20"/>
    </reaction>
</comment>
<dbReference type="InterPro" id="IPR004562">
    <property type="entry name" value="LipoylTrfase_LipoateP_Ligase"/>
</dbReference>
<evidence type="ECO:0000259" key="8">
    <source>
        <dbReference type="PROSITE" id="PS51733"/>
    </source>
</evidence>
<protein>
    <recommendedName>
        <fullName evidence="3">lipoate--protein ligase</fullName>
        <ecNumber evidence="3">6.3.1.20</ecNumber>
    </recommendedName>
</protein>
<dbReference type="Pfam" id="PF10437">
    <property type="entry name" value="Lip_prot_lig_C"/>
    <property type="match status" value="1"/>
</dbReference>
<dbReference type="GO" id="GO:0005737">
    <property type="term" value="C:cytoplasm"/>
    <property type="evidence" value="ECO:0007669"/>
    <property type="project" value="TreeGrafter"/>
</dbReference>
<proteinExistence type="predicted"/>
<evidence type="ECO:0000256" key="1">
    <source>
        <dbReference type="ARBA" id="ARBA00005085"/>
    </source>
</evidence>
<dbReference type="Pfam" id="PF21948">
    <property type="entry name" value="LplA-B_cat"/>
    <property type="match status" value="1"/>
</dbReference>
<evidence type="ECO:0000256" key="6">
    <source>
        <dbReference type="ARBA" id="ARBA00022840"/>
    </source>
</evidence>
<keyword evidence="6" id="KW-0067">ATP-binding</keyword>
<evidence type="ECO:0000256" key="5">
    <source>
        <dbReference type="ARBA" id="ARBA00022741"/>
    </source>
</evidence>
<dbReference type="Gene3D" id="3.30.390.50">
    <property type="entry name" value="CO dehydrogenase flavoprotein, C-terminal domain"/>
    <property type="match status" value="1"/>
</dbReference>
<feature type="domain" description="BPL/LPL catalytic" evidence="8">
    <location>
        <begin position="26"/>
        <end position="211"/>
    </location>
</feature>
<keyword evidence="5" id="KW-0547">Nucleotide-binding</keyword>
<comment type="pathway">
    <text evidence="1">Protein modification; protein lipoylation via exogenous pathway; protein N(6)-(lipoyl)lysine from lipoate: step 2/2.</text>
</comment>
<dbReference type="InterPro" id="IPR019491">
    <property type="entry name" value="Lipoate_protein_ligase_C"/>
</dbReference>
<dbReference type="EC" id="6.3.1.20" evidence="3"/>
<comment type="caution">
    <text evidence="9">The sequence shown here is derived from an EMBL/GenBank/DDBJ whole genome shotgun (WGS) entry which is preliminary data.</text>
</comment>
<dbReference type="Proteomes" id="UP000051160">
    <property type="component" value="Unassembled WGS sequence"/>
</dbReference>
<dbReference type="STRING" id="1423776.FD04_GL002265"/>
<dbReference type="CDD" id="cd16443">
    <property type="entry name" value="LplA"/>
    <property type="match status" value="1"/>
</dbReference>
<dbReference type="OrthoDB" id="9788148at2"/>
<dbReference type="RefSeq" id="WP_056946473.1">
    <property type="nucleotide sequence ID" value="NZ_AZEE01000010.1"/>
</dbReference>
<evidence type="ECO:0000256" key="2">
    <source>
        <dbReference type="ARBA" id="ARBA00005124"/>
    </source>
</evidence>
<evidence type="ECO:0000313" key="10">
    <source>
        <dbReference type="Proteomes" id="UP000051160"/>
    </source>
</evidence>
<dbReference type="Gene3D" id="3.30.930.10">
    <property type="entry name" value="Bira Bifunctional Protein, Domain 2"/>
    <property type="match status" value="1"/>
</dbReference>
<accession>A0A0R1LVN7</accession>
<dbReference type="UniPathway" id="UPA00537">
    <property type="reaction ID" value="UER00594"/>
</dbReference>
<keyword evidence="4 9" id="KW-0436">Ligase</keyword>
<evidence type="ECO:0000256" key="4">
    <source>
        <dbReference type="ARBA" id="ARBA00022598"/>
    </source>
</evidence>
<dbReference type="EMBL" id="AZEE01000010">
    <property type="protein sequence ID" value="KRK99448.1"/>
    <property type="molecule type" value="Genomic_DNA"/>
</dbReference>
<dbReference type="PANTHER" id="PTHR12561">
    <property type="entry name" value="LIPOATE-PROTEIN LIGASE"/>
    <property type="match status" value="1"/>
</dbReference>
<keyword evidence="10" id="KW-1185">Reference proteome</keyword>